<dbReference type="Pfam" id="PF13354">
    <property type="entry name" value="Beta-lactamase2"/>
    <property type="match status" value="1"/>
</dbReference>
<evidence type="ECO:0000313" key="12">
    <source>
        <dbReference type="Proteomes" id="UP001056619"/>
    </source>
</evidence>
<keyword evidence="4 6" id="KW-0378">Hydrolase</keyword>
<dbReference type="SUPFAM" id="SSF56601">
    <property type="entry name" value="beta-lactamase/transpeptidase-like"/>
    <property type="match status" value="1"/>
</dbReference>
<reference evidence="11 12" key="1">
    <citation type="submission" date="2022-06" db="EMBL/GenBank/DDBJ databases">
        <authorList>
            <person name="Liu G."/>
        </authorList>
    </citation>
    <scope>NUCLEOTIDE SEQUENCE [LARGE SCALE GENOMIC DNA]</scope>
    <source>
        <strain evidence="11 12">E4</strain>
    </source>
</reference>
<evidence type="ECO:0000256" key="6">
    <source>
        <dbReference type="RuleBase" id="RU361140"/>
    </source>
</evidence>
<gene>
    <name evidence="11" type="primary">bla</name>
    <name evidence="11" type="ORF">NCF85_08930</name>
</gene>
<dbReference type="EMBL" id="CP098494">
    <property type="protein sequence ID" value="USA62913.1"/>
    <property type="molecule type" value="Genomic_DNA"/>
</dbReference>
<feature type="chain" id="PRO_5046840019" description="Beta-lactamase" evidence="9">
    <location>
        <begin position="19"/>
        <end position="302"/>
    </location>
</feature>
<sequence length="302" mass="32125">MRVRALFLPLLLATAACSVNPQGSPERGEPGTSAAQQDLAARISEIETASGGRLGLALHSPDKGLVYAYRGDERFAMCSTFKLALAAMTLDTPGLREKRLHFGAGDILSYAPYAKERASSGWMSGLEAAHHAVTLSDNTAANLLLAEVGGPDGFTRWLRSMGDETTRLDRNEPALNENAPGDPRDTTTPTAHADLVGALLWGDRLAPADRALLEEWLVETTTGMNRLRAGLPGEWRAGDKTGTCGTGVQGEVNDIAMFETPDGSRYILAAYLDRADGSASDAEARLAEAARAIADWLQQMGA</sequence>
<keyword evidence="5 6" id="KW-0046">Antibiotic resistance</keyword>
<dbReference type="PANTHER" id="PTHR35333">
    <property type="entry name" value="BETA-LACTAMASE"/>
    <property type="match status" value="1"/>
</dbReference>
<evidence type="ECO:0000256" key="3">
    <source>
        <dbReference type="ARBA" id="ARBA00012865"/>
    </source>
</evidence>
<dbReference type="GO" id="GO:0008800">
    <property type="term" value="F:beta-lactamase activity"/>
    <property type="evidence" value="ECO:0007669"/>
    <property type="project" value="UniProtKB-EC"/>
</dbReference>
<comment type="catalytic activity">
    <reaction evidence="1 6">
        <text>a beta-lactam + H2O = a substituted beta-amino acid</text>
        <dbReference type="Rhea" id="RHEA:20401"/>
        <dbReference type="ChEBI" id="CHEBI:15377"/>
        <dbReference type="ChEBI" id="CHEBI:35627"/>
        <dbReference type="ChEBI" id="CHEBI:140347"/>
        <dbReference type="EC" id="3.5.2.6"/>
    </reaction>
</comment>
<evidence type="ECO:0000256" key="7">
    <source>
        <dbReference type="SAM" id="Coils"/>
    </source>
</evidence>
<evidence type="ECO:0000256" key="5">
    <source>
        <dbReference type="ARBA" id="ARBA00023251"/>
    </source>
</evidence>
<dbReference type="EC" id="3.5.2.6" evidence="3 6"/>
<evidence type="ECO:0000256" key="2">
    <source>
        <dbReference type="ARBA" id="ARBA00009009"/>
    </source>
</evidence>
<dbReference type="PROSITE" id="PS00146">
    <property type="entry name" value="BETA_LACTAMASE_A"/>
    <property type="match status" value="1"/>
</dbReference>
<dbReference type="InterPro" id="IPR045155">
    <property type="entry name" value="Beta-lactam_cat"/>
</dbReference>
<evidence type="ECO:0000313" key="11">
    <source>
        <dbReference type="EMBL" id="USA62913.1"/>
    </source>
</evidence>
<evidence type="ECO:0000259" key="10">
    <source>
        <dbReference type="Pfam" id="PF13354"/>
    </source>
</evidence>
<dbReference type="InterPro" id="IPR012338">
    <property type="entry name" value="Beta-lactam/transpept-like"/>
</dbReference>
<evidence type="ECO:0000256" key="9">
    <source>
        <dbReference type="SAM" id="SignalP"/>
    </source>
</evidence>
<organism evidence="11 12">
    <name type="scientific">Qipengyuania citrea</name>
    <dbReference type="NCBI Taxonomy" id="225971"/>
    <lineage>
        <taxon>Bacteria</taxon>
        <taxon>Pseudomonadati</taxon>
        <taxon>Pseudomonadota</taxon>
        <taxon>Alphaproteobacteria</taxon>
        <taxon>Sphingomonadales</taxon>
        <taxon>Erythrobacteraceae</taxon>
        <taxon>Qipengyuania</taxon>
    </lineage>
</organism>
<dbReference type="InterPro" id="IPR000871">
    <property type="entry name" value="Beta-lactam_class-A"/>
</dbReference>
<dbReference type="PANTHER" id="PTHR35333:SF3">
    <property type="entry name" value="BETA-LACTAMASE-TYPE TRANSPEPTIDASE FOLD CONTAINING PROTEIN"/>
    <property type="match status" value="1"/>
</dbReference>
<feature type="coiled-coil region" evidence="7">
    <location>
        <begin position="272"/>
        <end position="299"/>
    </location>
</feature>
<protein>
    <recommendedName>
        <fullName evidence="3 6">Beta-lactamase</fullName>
        <ecNumber evidence="3 6">3.5.2.6</ecNumber>
    </recommendedName>
</protein>
<dbReference type="PROSITE" id="PS51257">
    <property type="entry name" value="PROKAR_LIPOPROTEIN"/>
    <property type="match status" value="1"/>
</dbReference>
<dbReference type="Proteomes" id="UP001056619">
    <property type="component" value="Chromosome"/>
</dbReference>
<comment type="similarity">
    <text evidence="2 6">Belongs to the class-A beta-lactamase family.</text>
</comment>
<evidence type="ECO:0000256" key="8">
    <source>
        <dbReference type="SAM" id="MobiDB-lite"/>
    </source>
</evidence>
<keyword evidence="7" id="KW-0175">Coiled coil</keyword>
<name>A0ABY4UA11_9SPHN</name>
<accession>A0ABY4UA11</accession>
<dbReference type="InterPro" id="IPR023650">
    <property type="entry name" value="Beta-lactam_class-A_AS"/>
</dbReference>
<keyword evidence="12" id="KW-1185">Reference proteome</keyword>
<feature type="region of interest" description="Disordered" evidence="8">
    <location>
        <begin position="165"/>
        <end position="189"/>
    </location>
</feature>
<evidence type="ECO:0000256" key="1">
    <source>
        <dbReference type="ARBA" id="ARBA00001526"/>
    </source>
</evidence>
<feature type="domain" description="Beta-lactamase class A catalytic" evidence="10">
    <location>
        <begin position="58"/>
        <end position="271"/>
    </location>
</feature>
<evidence type="ECO:0000256" key="4">
    <source>
        <dbReference type="ARBA" id="ARBA00022801"/>
    </source>
</evidence>
<feature type="signal peptide" evidence="9">
    <location>
        <begin position="1"/>
        <end position="18"/>
    </location>
</feature>
<dbReference type="PRINTS" id="PR00118">
    <property type="entry name" value="BLACTAMASEA"/>
</dbReference>
<proteinExistence type="inferred from homology"/>
<dbReference type="NCBIfam" id="NF033103">
    <property type="entry name" value="bla_class_A"/>
    <property type="match status" value="1"/>
</dbReference>
<dbReference type="Gene3D" id="3.40.710.10">
    <property type="entry name" value="DD-peptidase/beta-lactamase superfamily"/>
    <property type="match status" value="1"/>
</dbReference>
<keyword evidence="9" id="KW-0732">Signal</keyword>